<comment type="caution">
    <text evidence="2">The sequence shown here is derived from an EMBL/GenBank/DDBJ whole genome shotgun (WGS) entry which is preliminary data.</text>
</comment>
<proteinExistence type="predicted"/>
<dbReference type="EMBL" id="MDHJ01000001">
    <property type="protein sequence ID" value="OUE10220.1"/>
    <property type="molecule type" value="Genomic_DNA"/>
</dbReference>
<gene>
    <name evidence="2" type="ORF">CMsap09_14830</name>
</gene>
<dbReference type="Proteomes" id="UP000195106">
    <property type="component" value="Unassembled WGS sequence"/>
</dbReference>
<evidence type="ECO:0000313" key="2">
    <source>
        <dbReference type="EMBL" id="OUE10220.1"/>
    </source>
</evidence>
<feature type="domain" description="N-acetyltransferase" evidence="1">
    <location>
        <begin position="8"/>
        <end position="205"/>
    </location>
</feature>
<dbReference type="InterPro" id="IPR016181">
    <property type="entry name" value="Acyl_CoA_acyltransferase"/>
</dbReference>
<reference evidence="2 3" key="1">
    <citation type="submission" date="2016-08" db="EMBL/GenBank/DDBJ databases">
        <title>Genome sequence of Clavibacter michiganensis spp. strain CASJ009.</title>
        <authorList>
            <person name="Thapa S.P."/>
            <person name="Coaker G."/>
        </authorList>
    </citation>
    <scope>NUCLEOTIDE SEQUENCE [LARGE SCALE GENOMIC DNA]</scope>
    <source>
        <strain evidence="2">CASJ009</strain>
    </source>
</reference>
<dbReference type="PANTHER" id="PTHR42791">
    <property type="entry name" value="GNAT FAMILY ACETYLTRANSFERASE"/>
    <property type="match status" value="1"/>
</dbReference>
<dbReference type="PROSITE" id="PS51186">
    <property type="entry name" value="GNAT"/>
    <property type="match status" value="1"/>
</dbReference>
<dbReference type="Gene3D" id="3.40.630.30">
    <property type="match status" value="1"/>
</dbReference>
<keyword evidence="2" id="KW-0808">Transferase</keyword>
<dbReference type="SUPFAM" id="SSF55729">
    <property type="entry name" value="Acyl-CoA N-acyltransferases (Nat)"/>
    <property type="match status" value="1"/>
</dbReference>
<evidence type="ECO:0000259" key="1">
    <source>
        <dbReference type="PROSITE" id="PS51186"/>
    </source>
</evidence>
<name>A0A251XXJ9_9MICO</name>
<dbReference type="AlphaFoldDB" id="A0A251XXJ9"/>
<dbReference type="PANTHER" id="PTHR42791:SF1">
    <property type="entry name" value="N-ACETYLTRANSFERASE DOMAIN-CONTAINING PROTEIN"/>
    <property type="match status" value="1"/>
</dbReference>
<accession>A0A251XXJ9</accession>
<dbReference type="InterPro" id="IPR000182">
    <property type="entry name" value="GNAT_dom"/>
</dbReference>
<organism evidence="2 3">
    <name type="scientific">Clavibacter michiganensis</name>
    <dbReference type="NCBI Taxonomy" id="28447"/>
    <lineage>
        <taxon>Bacteria</taxon>
        <taxon>Bacillati</taxon>
        <taxon>Actinomycetota</taxon>
        <taxon>Actinomycetes</taxon>
        <taxon>Micrococcales</taxon>
        <taxon>Microbacteriaceae</taxon>
        <taxon>Clavibacter</taxon>
    </lineage>
</organism>
<protein>
    <submittedName>
        <fullName evidence="2">Acetyltransferase (GNAT) family protein</fullName>
    </submittedName>
</protein>
<dbReference type="InterPro" id="IPR052523">
    <property type="entry name" value="Trichothecene_AcTrans"/>
</dbReference>
<sequence>MRTDHAAPTIRTARAADLDDVTRVLAEAFAEDPVLAGFVPAGPRRRDRLALLFAALLRSGPLPDGTVDVAVDARGGVLGAAVWEAPGGIAAHRTLRQAPTFLRALGVMGAVRAAARLRTLDRARPGLPHWRLAEVGVGAAARGLGVGSALLAHGLARVDGDGSAAYLESSTARNRALYLRNGFAELGPLAGLGGSRPVAMWRPARGDARTRGRANAGTP</sequence>
<dbReference type="GO" id="GO:0016747">
    <property type="term" value="F:acyltransferase activity, transferring groups other than amino-acyl groups"/>
    <property type="evidence" value="ECO:0007669"/>
    <property type="project" value="InterPro"/>
</dbReference>
<evidence type="ECO:0000313" key="3">
    <source>
        <dbReference type="Proteomes" id="UP000195106"/>
    </source>
</evidence>
<dbReference type="Pfam" id="PF00583">
    <property type="entry name" value="Acetyltransf_1"/>
    <property type="match status" value="1"/>
</dbReference>